<evidence type="ECO:0000313" key="7">
    <source>
        <dbReference type="EMBL" id="KKM47888.1"/>
    </source>
</evidence>
<dbReference type="CDD" id="cd00009">
    <property type="entry name" value="AAA"/>
    <property type="match status" value="1"/>
</dbReference>
<dbReference type="InterPro" id="IPR055237">
    <property type="entry name" value="Cdc6_lid"/>
</dbReference>
<dbReference type="GO" id="GO:0016887">
    <property type="term" value="F:ATP hydrolysis activity"/>
    <property type="evidence" value="ECO:0007669"/>
    <property type="project" value="InterPro"/>
</dbReference>
<feature type="domain" description="ORC1/DEAH AAA+ ATPase" evidence="5">
    <location>
        <begin position="59"/>
        <end position="180"/>
    </location>
</feature>
<dbReference type="EMBL" id="LAZR01012003">
    <property type="protein sequence ID" value="KKM47888.1"/>
    <property type="molecule type" value="Genomic_DNA"/>
</dbReference>
<comment type="caution">
    <text evidence="7">The sequence shown here is derived from an EMBL/GenBank/DDBJ whole genome shotgun (WGS) entry which is preliminary data.</text>
</comment>
<reference evidence="7" key="1">
    <citation type="journal article" date="2015" name="Nature">
        <title>Complex archaea that bridge the gap between prokaryotes and eukaryotes.</title>
        <authorList>
            <person name="Spang A."/>
            <person name="Saw J.H."/>
            <person name="Jorgensen S.L."/>
            <person name="Zaremba-Niedzwiedzka K."/>
            <person name="Martijn J."/>
            <person name="Lind A.E."/>
            <person name="van Eijk R."/>
            <person name="Schleper C."/>
            <person name="Guy L."/>
            <person name="Ettema T.J."/>
        </authorList>
    </citation>
    <scope>NUCLEOTIDE SEQUENCE</scope>
</reference>
<evidence type="ECO:0000256" key="2">
    <source>
        <dbReference type="ARBA" id="ARBA00022705"/>
    </source>
</evidence>
<dbReference type="GO" id="GO:0006260">
    <property type="term" value="P:DNA replication"/>
    <property type="evidence" value="ECO:0007669"/>
    <property type="project" value="UniProtKB-KW"/>
</dbReference>
<dbReference type="PANTHER" id="PTHR10763">
    <property type="entry name" value="CELL DIVISION CONTROL PROTEIN 6-RELATED"/>
    <property type="match status" value="1"/>
</dbReference>
<dbReference type="GO" id="GO:0005524">
    <property type="term" value="F:ATP binding"/>
    <property type="evidence" value="ECO:0007669"/>
    <property type="project" value="UniProtKB-KW"/>
</dbReference>
<comment type="similarity">
    <text evidence="1">Belongs to the CDC6/cdc18 family.</text>
</comment>
<dbReference type="InterPro" id="IPR027417">
    <property type="entry name" value="P-loop_NTPase"/>
</dbReference>
<evidence type="ECO:0000259" key="5">
    <source>
        <dbReference type="Pfam" id="PF13401"/>
    </source>
</evidence>
<dbReference type="SUPFAM" id="SSF52540">
    <property type="entry name" value="P-loop containing nucleoside triphosphate hydrolases"/>
    <property type="match status" value="1"/>
</dbReference>
<dbReference type="PANTHER" id="PTHR10763:SF31">
    <property type="entry name" value="ORC1-TYPE DNA REPLICATION PROTEIN 2"/>
    <property type="match status" value="1"/>
</dbReference>
<feature type="domain" description="Cdc6 AAA+ ATPase-type lid" evidence="6">
    <location>
        <begin position="214"/>
        <end position="278"/>
    </location>
</feature>
<accession>A0A0F9J9D0</accession>
<sequence length="307" mass="35869">MDEDEFRKQFMRKSIFRQASSLDLSYVPEKMFCRDDILKTLIFNFRRILEEEEQPSINCLILGKGGVGKTCIARFFGRQFRTIALENDVKIFIEYFNCITFRSKSKIIRELLAKYQHGSGRGFSDDEALKLILSQLIREKGYMLLIIDEIHLLKPEDVLAFLDIAETFGHQNAKLSLLLISRNKDWMRVENERILSRLNEKIILEPYNFDESMQILEYRSELALKENVIDEELLTIISQIVVDHKNMRHGIEIIRKSGLYCDKEGLDSMTADIVREASNEVYPTFRGDIIDKLKDQELIALFGITNH</sequence>
<protein>
    <submittedName>
        <fullName evidence="7">Uncharacterized protein</fullName>
    </submittedName>
</protein>
<name>A0A0F9J9D0_9ZZZZ</name>
<gene>
    <name evidence="7" type="ORF">LCGC14_1558110</name>
</gene>
<dbReference type="Gene3D" id="1.10.8.60">
    <property type="match status" value="1"/>
</dbReference>
<evidence type="ECO:0000259" key="6">
    <source>
        <dbReference type="Pfam" id="PF22703"/>
    </source>
</evidence>
<dbReference type="InterPro" id="IPR050311">
    <property type="entry name" value="ORC1/CDC6"/>
</dbReference>
<evidence type="ECO:0000256" key="1">
    <source>
        <dbReference type="ARBA" id="ARBA00006184"/>
    </source>
</evidence>
<dbReference type="InterPro" id="IPR049945">
    <property type="entry name" value="AAA_22"/>
</dbReference>
<dbReference type="Pfam" id="PF22703">
    <property type="entry name" value="Cdc6_lid"/>
    <property type="match status" value="1"/>
</dbReference>
<keyword evidence="2" id="KW-0235">DNA replication</keyword>
<dbReference type="AlphaFoldDB" id="A0A0F9J9D0"/>
<dbReference type="Gene3D" id="3.40.50.300">
    <property type="entry name" value="P-loop containing nucleotide triphosphate hydrolases"/>
    <property type="match status" value="1"/>
</dbReference>
<keyword evidence="3" id="KW-0547">Nucleotide-binding</keyword>
<keyword evidence="4" id="KW-0067">ATP-binding</keyword>
<evidence type="ECO:0000256" key="4">
    <source>
        <dbReference type="ARBA" id="ARBA00022840"/>
    </source>
</evidence>
<proteinExistence type="inferred from homology"/>
<evidence type="ECO:0000256" key="3">
    <source>
        <dbReference type="ARBA" id="ARBA00022741"/>
    </source>
</evidence>
<organism evidence="7">
    <name type="scientific">marine sediment metagenome</name>
    <dbReference type="NCBI Taxonomy" id="412755"/>
    <lineage>
        <taxon>unclassified sequences</taxon>
        <taxon>metagenomes</taxon>
        <taxon>ecological metagenomes</taxon>
    </lineage>
</organism>
<dbReference type="Pfam" id="PF13401">
    <property type="entry name" value="AAA_22"/>
    <property type="match status" value="1"/>
</dbReference>